<keyword evidence="6" id="KW-1185">Reference proteome</keyword>
<evidence type="ECO:0000259" key="4">
    <source>
        <dbReference type="PROSITE" id="PS51118"/>
    </source>
</evidence>
<keyword evidence="3" id="KW-0804">Transcription</keyword>
<name>A0ABP8PMT2_9NOCA</name>
<dbReference type="EMBL" id="BAABFB010000075">
    <property type="protein sequence ID" value="GAA4490176.1"/>
    <property type="molecule type" value="Genomic_DNA"/>
</dbReference>
<evidence type="ECO:0000256" key="1">
    <source>
        <dbReference type="ARBA" id="ARBA00023015"/>
    </source>
</evidence>
<dbReference type="InterPro" id="IPR036388">
    <property type="entry name" value="WH-like_DNA-bd_sf"/>
</dbReference>
<protein>
    <submittedName>
        <fullName evidence="5">Helix-turn-helix domain-containing protein</fullName>
    </submittedName>
</protein>
<gene>
    <name evidence="5" type="ORF">GCM10023094_52980</name>
</gene>
<dbReference type="PANTHER" id="PTHR33204:SF37">
    <property type="entry name" value="HTH-TYPE TRANSCRIPTIONAL REGULATOR YODB"/>
    <property type="match status" value="1"/>
</dbReference>
<dbReference type="Pfam" id="PF01638">
    <property type="entry name" value="HxlR"/>
    <property type="match status" value="1"/>
</dbReference>
<reference evidence="6" key="1">
    <citation type="journal article" date="2019" name="Int. J. Syst. Evol. Microbiol.">
        <title>The Global Catalogue of Microorganisms (GCM) 10K type strain sequencing project: providing services to taxonomists for standard genome sequencing and annotation.</title>
        <authorList>
            <consortium name="The Broad Institute Genomics Platform"/>
            <consortium name="The Broad Institute Genome Sequencing Center for Infectious Disease"/>
            <person name="Wu L."/>
            <person name="Ma J."/>
        </authorList>
    </citation>
    <scope>NUCLEOTIDE SEQUENCE [LARGE SCALE GENOMIC DNA]</scope>
    <source>
        <strain evidence="6">JCM 32206</strain>
    </source>
</reference>
<proteinExistence type="predicted"/>
<feature type="domain" description="HTH hxlR-type" evidence="4">
    <location>
        <begin position="13"/>
        <end position="112"/>
    </location>
</feature>
<dbReference type="RefSeq" id="WP_345352822.1">
    <property type="nucleotide sequence ID" value="NZ_BAABFB010000075.1"/>
</dbReference>
<evidence type="ECO:0000313" key="5">
    <source>
        <dbReference type="EMBL" id="GAA4490176.1"/>
    </source>
</evidence>
<organism evidence="5 6">
    <name type="scientific">Rhodococcus olei</name>
    <dbReference type="NCBI Taxonomy" id="2161675"/>
    <lineage>
        <taxon>Bacteria</taxon>
        <taxon>Bacillati</taxon>
        <taxon>Actinomycetota</taxon>
        <taxon>Actinomycetes</taxon>
        <taxon>Mycobacteriales</taxon>
        <taxon>Nocardiaceae</taxon>
        <taxon>Rhodococcus</taxon>
    </lineage>
</organism>
<keyword evidence="1" id="KW-0805">Transcription regulation</keyword>
<dbReference type="PROSITE" id="PS51118">
    <property type="entry name" value="HTH_HXLR"/>
    <property type="match status" value="1"/>
</dbReference>
<evidence type="ECO:0000256" key="2">
    <source>
        <dbReference type="ARBA" id="ARBA00023125"/>
    </source>
</evidence>
<dbReference type="InterPro" id="IPR036390">
    <property type="entry name" value="WH_DNA-bd_sf"/>
</dbReference>
<dbReference type="SUPFAM" id="SSF46785">
    <property type="entry name" value="Winged helix' DNA-binding domain"/>
    <property type="match status" value="1"/>
</dbReference>
<accession>A0ABP8PMT2</accession>
<evidence type="ECO:0000256" key="3">
    <source>
        <dbReference type="ARBA" id="ARBA00023163"/>
    </source>
</evidence>
<dbReference type="Gene3D" id="1.10.10.10">
    <property type="entry name" value="Winged helix-like DNA-binding domain superfamily/Winged helix DNA-binding domain"/>
    <property type="match status" value="1"/>
</dbReference>
<comment type="caution">
    <text evidence="5">The sequence shown here is derived from an EMBL/GenBank/DDBJ whole genome shotgun (WGS) entry which is preliminary data.</text>
</comment>
<sequence>MQKDAVRHEPRECDAGLTQAFKFLGKRWNGVLIGTLVQGPAGFSELKRAVVGISDSVLSERLTELTAAGLAQRTVDEGPPITVVYSATEASKALIPALDAIASWARDNLTGP</sequence>
<dbReference type="PANTHER" id="PTHR33204">
    <property type="entry name" value="TRANSCRIPTIONAL REGULATOR, MARR FAMILY"/>
    <property type="match status" value="1"/>
</dbReference>
<evidence type="ECO:0000313" key="6">
    <source>
        <dbReference type="Proteomes" id="UP001501183"/>
    </source>
</evidence>
<keyword evidence="2" id="KW-0238">DNA-binding</keyword>
<dbReference type="InterPro" id="IPR002577">
    <property type="entry name" value="HTH_HxlR"/>
</dbReference>
<dbReference type="Proteomes" id="UP001501183">
    <property type="component" value="Unassembled WGS sequence"/>
</dbReference>